<dbReference type="EMBL" id="CCBQ010000039">
    <property type="protein sequence ID" value="CDO94714.1"/>
    <property type="molecule type" value="Genomic_DNA"/>
</dbReference>
<dbReference type="AlphaFoldDB" id="A0A0A8L773"/>
<dbReference type="GO" id="GO:0030234">
    <property type="term" value="F:enzyme regulator activity"/>
    <property type="evidence" value="ECO:0007669"/>
    <property type="project" value="UniProtKB-UniRule"/>
</dbReference>
<dbReference type="Pfam" id="PF07297">
    <property type="entry name" value="DPM2"/>
    <property type="match status" value="1"/>
</dbReference>
<gene>
    <name evidence="6" type="ORF">KLDO_g2969B</name>
</gene>
<dbReference type="GO" id="GO:0180047">
    <property type="term" value="P:dolichol phosphate mannose biosynthetic process"/>
    <property type="evidence" value="ECO:0007669"/>
    <property type="project" value="InterPro"/>
</dbReference>
<dbReference type="OrthoDB" id="311279at2759"/>
<evidence type="ECO:0000256" key="4">
    <source>
        <dbReference type="ARBA" id="ARBA00023136"/>
    </source>
</evidence>
<evidence type="ECO:0000313" key="6">
    <source>
        <dbReference type="EMBL" id="CDO94714.1"/>
    </source>
</evidence>
<comment type="pathway">
    <text evidence="5">Protein modification; protein glycosylation.</text>
</comment>
<feature type="transmembrane region" description="Helical" evidence="5">
    <location>
        <begin position="38"/>
        <end position="63"/>
    </location>
</feature>
<feature type="transmembrane region" description="Helical" evidence="5">
    <location>
        <begin position="5"/>
        <end position="23"/>
    </location>
</feature>
<evidence type="ECO:0000313" key="7">
    <source>
        <dbReference type="Proteomes" id="UP000031516"/>
    </source>
</evidence>
<reference evidence="6 7" key="1">
    <citation type="submission" date="2014-03" db="EMBL/GenBank/DDBJ databases">
        <title>The genome of Kluyveromyces dobzhanskii.</title>
        <authorList>
            <person name="Nystedt B."/>
            <person name="Astrom S."/>
        </authorList>
    </citation>
    <scope>NUCLEOTIDE SEQUENCE [LARGE SCALE GENOMIC DNA]</scope>
    <source>
        <strain evidence="6 7">CBS 2104</strain>
    </source>
</reference>
<dbReference type="UniPathway" id="UPA00378"/>
<evidence type="ECO:0000256" key="1">
    <source>
        <dbReference type="ARBA" id="ARBA00004141"/>
    </source>
</evidence>
<comment type="caution">
    <text evidence="6">The sequence shown here is derived from an EMBL/GenBank/DDBJ whole genome shotgun (WGS) entry which is preliminary data.</text>
</comment>
<evidence type="ECO:0000256" key="3">
    <source>
        <dbReference type="ARBA" id="ARBA00022989"/>
    </source>
</evidence>
<keyword evidence="2 5" id="KW-0812">Transmembrane</keyword>
<dbReference type="GO" id="GO:0005789">
    <property type="term" value="C:endoplasmic reticulum membrane"/>
    <property type="evidence" value="ECO:0007669"/>
    <property type="project" value="UniProtKB-SubCell"/>
</dbReference>
<keyword evidence="7" id="KW-1185">Reference proteome</keyword>
<sequence>MKTFFVILALFIYYCVWILLPIFDLDRTLSIFPFTSKYAVSIPIVLLLLATSIVGTSLAVLLWKDSNRKT</sequence>
<dbReference type="InterPro" id="IPR009914">
    <property type="entry name" value="DPM2"/>
</dbReference>
<comment type="function">
    <text evidence="5">Regulatory subunit of the dolichol-phosphate mannose (DPM) synthase complex; essential for the ER localization.</text>
</comment>
<dbReference type="Proteomes" id="UP000031516">
    <property type="component" value="Unassembled WGS sequence"/>
</dbReference>
<keyword evidence="4 5" id="KW-0472">Membrane</keyword>
<accession>A0A0A8L773</accession>
<proteinExistence type="inferred from homology"/>
<keyword evidence="5" id="KW-0256">Endoplasmic reticulum</keyword>
<organism evidence="6 7">
    <name type="scientific">Kluyveromyces dobzhanskii CBS 2104</name>
    <dbReference type="NCBI Taxonomy" id="1427455"/>
    <lineage>
        <taxon>Eukaryota</taxon>
        <taxon>Fungi</taxon>
        <taxon>Dikarya</taxon>
        <taxon>Ascomycota</taxon>
        <taxon>Saccharomycotina</taxon>
        <taxon>Saccharomycetes</taxon>
        <taxon>Saccharomycetales</taxon>
        <taxon>Saccharomycetaceae</taxon>
        <taxon>Kluyveromyces</taxon>
    </lineage>
</organism>
<name>A0A0A8L773_9SACH</name>
<comment type="similarity">
    <text evidence="5">Belongs to the DPM2 family.</text>
</comment>
<comment type="subcellular location">
    <subcellularLocation>
        <location evidence="5">Endoplasmic reticulum membrane</location>
        <topology evidence="5">Multi-pass membrane protein</topology>
    </subcellularLocation>
    <subcellularLocation>
        <location evidence="1">Membrane</location>
        <topology evidence="1">Multi-pass membrane protein</topology>
    </subcellularLocation>
</comment>
<comment type="subunit">
    <text evidence="5">Component of the dolichol-phosphate mannose (DPM) synthase complex.</text>
</comment>
<protein>
    <recommendedName>
        <fullName evidence="5">Dolichol phosphate-mannose biosynthesis regulatory protein</fullName>
    </recommendedName>
</protein>
<evidence type="ECO:0000256" key="5">
    <source>
        <dbReference type="RuleBase" id="RU365084"/>
    </source>
</evidence>
<keyword evidence="3 5" id="KW-1133">Transmembrane helix</keyword>
<evidence type="ECO:0000256" key="2">
    <source>
        <dbReference type="ARBA" id="ARBA00022692"/>
    </source>
</evidence>